<evidence type="ECO:0000313" key="1">
    <source>
        <dbReference type="EMBL" id="CAD1478484.1"/>
    </source>
</evidence>
<protein>
    <submittedName>
        <fullName evidence="1">Uncharacterized protein</fullName>
    </submittedName>
</protein>
<sequence length="33" mass="4018">LSRAIRFLQPQHPTLIYDSSRRFSGRKEFPTRR</sequence>
<dbReference type="Proteomes" id="UP000752696">
    <property type="component" value="Unassembled WGS sequence"/>
</dbReference>
<proteinExistence type="predicted"/>
<comment type="caution">
    <text evidence="1">The sequence shown here is derived from an EMBL/GenBank/DDBJ whole genome shotgun (WGS) entry which is preliminary data.</text>
</comment>
<reference evidence="1" key="1">
    <citation type="submission" date="2020-07" db="EMBL/GenBank/DDBJ databases">
        <authorList>
            <person name="Nazaruddin N."/>
        </authorList>
    </citation>
    <scope>NUCLEOTIDE SEQUENCE</scope>
</reference>
<dbReference type="EMBL" id="CAJDYZ010010777">
    <property type="protein sequence ID" value="CAD1478484.1"/>
    <property type="molecule type" value="Genomic_DNA"/>
</dbReference>
<dbReference type="AlphaFoldDB" id="A0A6V7HDA6"/>
<name>A0A6V7HDA6_9HYME</name>
<evidence type="ECO:0000313" key="2">
    <source>
        <dbReference type="Proteomes" id="UP000752696"/>
    </source>
</evidence>
<organism evidence="1 2">
    <name type="scientific">Heterotrigona itama</name>
    <dbReference type="NCBI Taxonomy" id="395501"/>
    <lineage>
        <taxon>Eukaryota</taxon>
        <taxon>Metazoa</taxon>
        <taxon>Ecdysozoa</taxon>
        <taxon>Arthropoda</taxon>
        <taxon>Hexapoda</taxon>
        <taxon>Insecta</taxon>
        <taxon>Pterygota</taxon>
        <taxon>Neoptera</taxon>
        <taxon>Endopterygota</taxon>
        <taxon>Hymenoptera</taxon>
        <taxon>Apocrita</taxon>
        <taxon>Aculeata</taxon>
        <taxon>Apoidea</taxon>
        <taxon>Anthophila</taxon>
        <taxon>Apidae</taxon>
        <taxon>Heterotrigona</taxon>
    </lineage>
</organism>
<feature type="non-terminal residue" evidence="1">
    <location>
        <position position="1"/>
    </location>
</feature>
<gene>
    <name evidence="1" type="ORF">MHI_LOCUS800144</name>
</gene>
<keyword evidence="2" id="KW-1185">Reference proteome</keyword>
<accession>A0A6V7HDA6</accession>
<feature type="non-terminal residue" evidence="1">
    <location>
        <position position="33"/>
    </location>
</feature>